<evidence type="ECO:0000256" key="1">
    <source>
        <dbReference type="ARBA" id="ARBA00004335"/>
    </source>
</evidence>
<name>A0A4C2E5Q1_9SACH</name>
<feature type="compositionally biased region" description="Acidic residues" evidence="14">
    <location>
        <begin position="547"/>
        <end position="561"/>
    </location>
</feature>
<evidence type="ECO:0000256" key="6">
    <source>
        <dbReference type="ARBA" id="ARBA00022816"/>
    </source>
</evidence>
<keyword evidence="7" id="KW-0653">Protein transport</keyword>
<dbReference type="GO" id="GO:0006405">
    <property type="term" value="P:RNA export from nucleus"/>
    <property type="evidence" value="ECO:0007669"/>
    <property type="project" value="TreeGrafter"/>
</dbReference>
<feature type="region of interest" description="Disordered" evidence="14">
    <location>
        <begin position="1167"/>
        <end position="1189"/>
    </location>
</feature>
<sequence length="2235" mass="241663">MLENSEESQAVLRAHKIGTLNVDWLVNARNLNTEGPGSSDTKDSKSKSKSKVKDSEGKSDVKERTGSSELAPGDPFHINTNLPEQESVEKQNCTRGRRNSEWAVPSTSGSNGGHSPTELRKTKSLSAASPDPGTRSGLRRTSVSGASSNDGSPKKEKKMGFFRSLFTSKKKKGSTTSPSFSVGSSNRGTAPSSRRSSITSGTFGLPLVRSRTYSAAQGETYRHEDRHSNHQRQELSHDYDMHANSATPKDGSMGISRAKTHSTRTDDYNGKDRRLMEFLEYYKAHGYSASAFCERDDSEKMEVGAKPSGPGARFQFGGNRGNSSDNADDSNMRKGMVRYDFRGRPIPSHPSESTLPPALKSAKDSQASGKSNSQNDFNSDSESEASTPSGSSHKFGSFLKKVTSHGGVSPTTGVSPTRSTHSAQFDPSKVREVPGLENMEPLKHVSFATNTYFNDPPQQICSKNPRKGEVEVKPNGSVVVHKLTPEERRKVLQNSSAGVVVGGSGQLRLLTSKTDGTDDGFDPRKEEEMAPAKKQSSSPLNSKGDNGDESEEESDFEETEEETGHKAQYRNIRMAASEAAAEARAKGTPGELSRFNNDEEVGVSRIARRVTIDKPMISRRSLRSNSSLSLSSMASTESEDEILPPPCAKIPHDVVYTRCCHLREILPIPATLKQLTPGSTDPIPLLQLRNPRPSMVEVWSFSDFLSITPVLCLSLDGVSLSVEMLKILLASVSGKKGFEKLSLRNTPIDEKGWQLLCYFVSKSKDLCALDLTMVPDIKTNVQKPSKSSLKNTIIRMESNSKNRGDMNWDLLAASVAAKGGLEEVVISGAQMPPEQFRNFIDVACIDTRRLGLAYNKITKEQCRSLAQWLAQSKVTGLDLGFNDLSDKLSCLNDAIWDKLNNKHEGNVLRYVSLNCTGLQVDAGHVSKTNEVLRLISLLCYCENLKFLDISNNPKMFPHCINTLIDSLPVCVGLTRLHLDYESLTPTSVVTLAEALPLCRKLNYLSMLGTQFDLASYKALAEAVKKSPSLITLDVDYTNMPQNIKKKVSLYTMKNVDNELNRVKSNNDGGFSGERAPVSSLQEELSKLLTEKVENEELFSVLAQEYVQKVTVARNKIGAVVRDLFSIRVKGELSVEGKETLIRLCFVDASLQKRLHLLQERNYLISKNQNNHSTSEGRSSNPPSTETTNSRAVYAPSGIVSPSGLDHTGHSVLLPFGRAEVENDQEHIPQADDTVELVEKDENGNHTHGPVYGLKHRQTVDKERLCKAAKTLDTDKIKDYLMESDISEVVNVLDELHSQGYHLHDIFKKSPKNSPDLASLSPKLAPIKAQRSSSSLNSNSSNRDTDSKRDPISSRASTDSLRAVKAEDEAIDAAYDNSENKPLFNFSSGNNVNSTGFGFGQNTSSNNNGPSFGFGLNDNKSNNNSTSTGSSGFTFGQGVGNNNPGFTFGSNNNSASNTNPVSKPSFNFSSSGGSGPFSGSNIDKSNTNSTSLFGSGTSTLGESSTDNKSSTNSAPFGTGKPLFGATSNQPFAKKDEPKSSLFSGNNSAFTNQENKPGGSGFSFGKNNEVNNNTGGLGSSFGSTSTNTAIPAAAKNDDQNKTSSFNFGNNSTKDRNTGTPSFSFGGIENKPTGSIFNSNANANDTSKPTFGFGTKDDNKPAFSFGGSKTDSGSTGFSFNATNSQSEENKKEGSGNSTLFGMAKPSSFSFGKPEAKSDEKKESEKPMFTFDSKKNDDAKPTDGAKSLFSFGAKKDESSKLNENKPAFSFGGGLKKDESDKSSDSKPAFSFGGSLKKDESDKSSDGKPAFSFGGGLKKDEPDKSSDGKPAFSFGGGLKKDDSSKTGDDNKPAFSFGGGLKKDESDKSSDSKPAFSFGGGLKKDESDKSSDGKPAFSFGGGLKKDDSSKTGDDNKPAFSFGANKKDDNEKPSFSFGGQKDEQSKTSDNNPVFSFGSKKDEQKTPSSSGFSFGSKPDTGTSKPASGFSFAAKEDENKSKDTSTGPATGGFSFGTKKEDNKKSETTKDDATSKTESDPLKTKVTEVGPVSLDNKTLDDLITKWTDQLSGCATHFDEYSKKVNQWDQALVKGGEQISQLYSDTLVAEQTQNRIDQSLQYVERQQDDLEAFLDNYERKTETLLSDVLLTAGGTAANNNDQKRQQAYLTAETLDENLNSLSFNLSSLIAEINEVSNTFNKATTINLSGKDENTQLVKLLNSHLDALKSLDNNSSVLDQKIKLLGK</sequence>
<feature type="compositionally biased region" description="Low complexity" evidence="14">
    <location>
        <begin position="1458"/>
        <end position="1503"/>
    </location>
</feature>
<keyword evidence="5" id="KW-0813">Transport</keyword>
<dbReference type="GO" id="GO:0044613">
    <property type="term" value="C:nuclear pore central transport channel"/>
    <property type="evidence" value="ECO:0007669"/>
    <property type="project" value="TreeGrafter"/>
</dbReference>
<keyword evidence="9" id="KW-0906">Nuclear pore complex</keyword>
<evidence type="ECO:0000256" key="11">
    <source>
        <dbReference type="ARBA" id="ARBA00068864"/>
    </source>
</evidence>
<comment type="similarity">
    <text evidence="4">Belongs to the nucleoporin NSP1/NUP62 family.</text>
</comment>
<evidence type="ECO:0000313" key="16">
    <source>
        <dbReference type="EMBL" id="GCE99597.1"/>
    </source>
</evidence>
<feature type="region of interest" description="Disordered" evidence="14">
    <location>
        <begin position="454"/>
        <end position="476"/>
    </location>
</feature>
<feature type="compositionally biased region" description="Low complexity" evidence="14">
    <location>
        <begin position="1330"/>
        <end position="1341"/>
    </location>
</feature>
<evidence type="ECO:0000256" key="4">
    <source>
        <dbReference type="ARBA" id="ARBA00005911"/>
    </source>
</evidence>
<feature type="compositionally biased region" description="Basic and acidic residues" evidence="14">
    <location>
        <begin position="2008"/>
        <end position="2034"/>
    </location>
</feature>
<feature type="compositionally biased region" description="Basic and acidic residues" evidence="14">
    <location>
        <begin position="1342"/>
        <end position="1351"/>
    </location>
</feature>
<dbReference type="Gene3D" id="1.20.5.170">
    <property type="match status" value="1"/>
</dbReference>
<feature type="compositionally biased region" description="Basic and acidic residues" evidence="14">
    <location>
        <begin position="1710"/>
        <end position="1739"/>
    </location>
</feature>
<dbReference type="FunFam" id="1.20.5.170:FF:000040">
    <property type="entry name" value="Nuclear pore glycoprotein p62"/>
    <property type="match status" value="1"/>
</dbReference>
<feature type="compositionally biased region" description="Polar residues" evidence="14">
    <location>
        <begin position="1505"/>
        <end position="1514"/>
    </location>
</feature>
<feature type="compositionally biased region" description="Polar residues" evidence="14">
    <location>
        <begin position="1397"/>
        <end position="1409"/>
    </location>
</feature>
<feature type="compositionally biased region" description="Polar residues" evidence="14">
    <location>
        <begin position="186"/>
        <end position="202"/>
    </location>
</feature>
<dbReference type="GO" id="GO:0031965">
    <property type="term" value="C:nuclear membrane"/>
    <property type="evidence" value="ECO:0007669"/>
    <property type="project" value="UniProtKB-SubCell"/>
</dbReference>
<dbReference type="Pfam" id="PF05064">
    <property type="entry name" value="Nsp1_C"/>
    <property type="match status" value="1"/>
</dbReference>
<dbReference type="PANTHER" id="PTHR12084">
    <property type="entry name" value="NUCLEAR PORE GLYCOPROTEIN P62-RELATED"/>
    <property type="match status" value="1"/>
</dbReference>
<feature type="compositionally biased region" description="Basic and acidic residues" evidence="14">
    <location>
        <begin position="1770"/>
        <end position="1780"/>
    </location>
</feature>
<dbReference type="InterPro" id="IPR007758">
    <property type="entry name" value="Nucleoporin_NSP1_C"/>
</dbReference>
<dbReference type="GO" id="GO:0051028">
    <property type="term" value="P:mRNA transport"/>
    <property type="evidence" value="ECO:0007669"/>
    <property type="project" value="UniProtKB-KW"/>
</dbReference>
<feature type="compositionally biased region" description="Basic and acidic residues" evidence="14">
    <location>
        <begin position="1812"/>
        <end position="1822"/>
    </location>
</feature>
<feature type="compositionally biased region" description="Polar residues" evidence="14">
    <location>
        <begin position="78"/>
        <end position="94"/>
    </location>
</feature>
<evidence type="ECO:0000256" key="14">
    <source>
        <dbReference type="SAM" id="MobiDB-lite"/>
    </source>
</evidence>
<feature type="compositionally biased region" description="Basic and acidic residues" evidence="14">
    <location>
        <begin position="40"/>
        <end position="66"/>
    </location>
</feature>
<accession>A0A4C2E5Q1</accession>
<comment type="caution">
    <text evidence="16">The sequence shown here is derived from an EMBL/GenBank/DDBJ whole genome shotgun (WGS) entry which is preliminary data.</text>
</comment>
<feature type="region of interest" description="Disordered" evidence="14">
    <location>
        <begin position="301"/>
        <end position="437"/>
    </location>
</feature>
<dbReference type="InterPro" id="IPR032675">
    <property type="entry name" value="LRR_dom_sf"/>
</dbReference>
<proteinExistence type="inferred from homology"/>
<feature type="compositionally biased region" description="Polar residues" evidence="14">
    <location>
        <begin position="139"/>
        <end position="151"/>
    </location>
</feature>
<feature type="region of interest" description="Disordered" evidence="14">
    <location>
        <begin position="508"/>
        <end position="569"/>
    </location>
</feature>
<feature type="region of interest" description="Disordered" evidence="14">
    <location>
        <begin position="30"/>
        <end position="269"/>
    </location>
</feature>
<feature type="domain" description="Nucleoporin NSP1-like C-terminal" evidence="15">
    <location>
        <begin position="2034"/>
        <end position="2141"/>
    </location>
</feature>
<keyword evidence="8" id="KW-0811">Translocation</keyword>
<dbReference type="PANTHER" id="PTHR12084:SF0">
    <property type="entry name" value="NUCLEAR PORE GLYCOPROTEIN P62"/>
    <property type="match status" value="1"/>
</dbReference>
<dbReference type="OrthoDB" id="8436363at2759"/>
<keyword evidence="6" id="KW-0509">mRNA transport</keyword>
<feature type="compositionally biased region" description="Low complexity" evidence="14">
    <location>
        <begin position="1412"/>
        <end position="1435"/>
    </location>
</feature>
<evidence type="ECO:0000259" key="15">
    <source>
        <dbReference type="Pfam" id="PF05064"/>
    </source>
</evidence>
<feature type="compositionally biased region" description="Polar residues" evidence="14">
    <location>
        <begin position="1439"/>
        <end position="1457"/>
    </location>
</feature>
<feature type="compositionally biased region" description="Polar residues" evidence="14">
    <location>
        <begin position="1629"/>
        <end position="1646"/>
    </location>
</feature>
<feature type="region of interest" description="Disordered" evidence="14">
    <location>
        <begin position="1325"/>
        <end position="1362"/>
    </location>
</feature>
<feature type="compositionally biased region" description="Basic and acidic residues" evidence="14">
    <location>
        <begin position="1855"/>
        <end position="1865"/>
    </location>
</feature>
<dbReference type="GO" id="GO:0006606">
    <property type="term" value="P:protein import into nucleus"/>
    <property type="evidence" value="ECO:0007669"/>
    <property type="project" value="TreeGrafter"/>
</dbReference>
<keyword evidence="17" id="KW-1185">Reference proteome</keyword>
<evidence type="ECO:0000256" key="5">
    <source>
        <dbReference type="ARBA" id="ARBA00022448"/>
    </source>
</evidence>
<comment type="subcellular location">
    <subcellularLocation>
        <location evidence="1">Nucleus membrane</location>
        <topology evidence="1">Peripheral membrane protein</topology>
        <orientation evidence="1">Cytoplasmic side</orientation>
    </subcellularLocation>
    <subcellularLocation>
        <location evidence="3">Nucleus membrane</location>
        <topology evidence="3">Peripheral membrane protein</topology>
        <orientation evidence="3">Nucleoplasmic side</orientation>
    </subcellularLocation>
    <subcellularLocation>
        <location evidence="2">Nucleus</location>
        <location evidence="2">Nuclear pore complex</location>
    </subcellularLocation>
</comment>
<dbReference type="SUPFAM" id="SSF52047">
    <property type="entry name" value="RNI-like"/>
    <property type="match status" value="1"/>
</dbReference>
<feature type="compositionally biased region" description="Basic and acidic residues" evidence="14">
    <location>
        <begin position="521"/>
        <end position="531"/>
    </location>
</feature>
<dbReference type="GO" id="GO:0017056">
    <property type="term" value="F:structural constituent of nuclear pore"/>
    <property type="evidence" value="ECO:0007669"/>
    <property type="project" value="InterPro"/>
</dbReference>
<reference evidence="16 17" key="1">
    <citation type="submission" date="2019-01" db="EMBL/GenBank/DDBJ databases">
        <title>Draft Genome Sequencing of Zygosaccharomyces mellis Ca-7.</title>
        <authorList>
            <person name="Shiwa Y."/>
            <person name="Kanesaki Y."/>
            <person name="Ishige T."/>
            <person name="Mura K."/>
            <person name="Hori T."/>
            <person name="Tamura T."/>
        </authorList>
    </citation>
    <scope>NUCLEOTIDE SEQUENCE [LARGE SCALE GENOMIC DNA]</scope>
    <source>
        <strain evidence="16 17">Ca-7</strain>
    </source>
</reference>
<feature type="compositionally biased region" description="Basic and acidic residues" evidence="14">
    <location>
        <begin position="1749"/>
        <end position="1759"/>
    </location>
</feature>
<feature type="compositionally biased region" description="Basic and acidic residues" evidence="14">
    <location>
        <begin position="1897"/>
        <end position="1910"/>
    </location>
</feature>
<evidence type="ECO:0000256" key="12">
    <source>
        <dbReference type="ARBA" id="ARBA00078941"/>
    </source>
</evidence>
<feature type="compositionally biased region" description="Basic and acidic residues" evidence="14">
    <location>
        <begin position="1876"/>
        <end position="1886"/>
    </location>
</feature>
<dbReference type="GO" id="GO:0005543">
    <property type="term" value="F:phospholipid binding"/>
    <property type="evidence" value="ECO:0007669"/>
    <property type="project" value="TreeGrafter"/>
</dbReference>
<feature type="compositionally biased region" description="Low complexity" evidence="14">
    <location>
        <begin position="1178"/>
        <end position="1189"/>
    </location>
</feature>
<evidence type="ECO:0000256" key="9">
    <source>
        <dbReference type="ARBA" id="ARBA00023132"/>
    </source>
</evidence>
<dbReference type="Proteomes" id="UP000301737">
    <property type="component" value="Unassembled WGS sequence"/>
</dbReference>
<feature type="compositionally biased region" description="Polar residues" evidence="14">
    <location>
        <begin position="534"/>
        <end position="544"/>
    </location>
</feature>
<evidence type="ECO:0000256" key="2">
    <source>
        <dbReference type="ARBA" id="ARBA00004567"/>
    </source>
</evidence>
<dbReference type="EMBL" id="BIMX01000011">
    <property type="protein sequence ID" value="GCE99597.1"/>
    <property type="molecule type" value="Genomic_DNA"/>
</dbReference>
<feature type="compositionally biased region" description="Polar residues" evidence="14">
    <location>
        <begin position="1599"/>
        <end position="1620"/>
    </location>
</feature>
<evidence type="ECO:0000256" key="13">
    <source>
        <dbReference type="ARBA" id="ARBA00081079"/>
    </source>
</evidence>
<evidence type="ECO:0000256" key="3">
    <source>
        <dbReference type="ARBA" id="ARBA00004620"/>
    </source>
</evidence>
<feature type="compositionally biased region" description="Basic and acidic residues" evidence="14">
    <location>
        <begin position="1985"/>
        <end position="1994"/>
    </location>
</feature>
<feature type="compositionally biased region" description="Basic and acidic residues" evidence="14">
    <location>
        <begin position="1833"/>
        <end position="1846"/>
    </location>
</feature>
<evidence type="ECO:0000256" key="7">
    <source>
        <dbReference type="ARBA" id="ARBA00022927"/>
    </source>
</evidence>
<feature type="compositionally biased region" description="Polar residues" evidence="14">
    <location>
        <begin position="1167"/>
        <end position="1177"/>
    </location>
</feature>
<feature type="compositionally biased region" description="Polar residues" evidence="14">
    <location>
        <begin position="1664"/>
        <end position="1683"/>
    </location>
</feature>
<feature type="compositionally biased region" description="Basic and acidic residues" evidence="14">
    <location>
        <begin position="220"/>
        <end position="241"/>
    </location>
</feature>
<evidence type="ECO:0000313" key="17">
    <source>
        <dbReference type="Proteomes" id="UP000301737"/>
    </source>
</evidence>
<feature type="compositionally biased region" description="Low complexity" evidence="14">
    <location>
        <begin position="174"/>
        <end position="185"/>
    </location>
</feature>
<gene>
    <name evidence="16" type="ORF">ZYGM_003098</name>
</gene>
<feature type="region of interest" description="Disordered" evidence="14">
    <location>
        <begin position="1397"/>
        <end position="2034"/>
    </location>
</feature>
<feature type="compositionally biased region" description="Basic and acidic residues" evidence="14">
    <location>
        <begin position="1791"/>
        <end position="1801"/>
    </location>
</feature>
<dbReference type="InterPro" id="IPR026010">
    <property type="entry name" value="NSP1/NUP62"/>
</dbReference>
<feature type="compositionally biased region" description="Polar residues" evidence="14">
    <location>
        <begin position="1539"/>
        <end position="1553"/>
    </location>
</feature>
<feature type="compositionally biased region" description="Polar residues" evidence="14">
    <location>
        <begin position="364"/>
        <end position="378"/>
    </location>
</feature>
<keyword evidence="10" id="KW-0539">Nucleus</keyword>
<evidence type="ECO:0000256" key="10">
    <source>
        <dbReference type="ARBA" id="ARBA00023242"/>
    </source>
</evidence>
<evidence type="ECO:0000256" key="8">
    <source>
        <dbReference type="ARBA" id="ARBA00023010"/>
    </source>
</evidence>
<organism evidence="16 17">
    <name type="scientific">Zygosaccharomyces mellis</name>
    <dbReference type="NCBI Taxonomy" id="42258"/>
    <lineage>
        <taxon>Eukaryota</taxon>
        <taxon>Fungi</taxon>
        <taxon>Dikarya</taxon>
        <taxon>Ascomycota</taxon>
        <taxon>Saccharomycotina</taxon>
        <taxon>Saccharomycetes</taxon>
        <taxon>Saccharomycetales</taxon>
        <taxon>Saccharomycetaceae</taxon>
        <taxon>Zygosaccharomyces</taxon>
    </lineage>
</organism>
<feature type="compositionally biased region" description="Polar residues" evidence="14">
    <location>
        <begin position="409"/>
        <end position="425"/>
    </location>
</feature>
<protein>
    <recommendedName>
        <fullName evidence="11">Nucleoporin NSP1</fullName>
    </recommendedName>
    <alternativeName>
        <fullName evidence="12">Nuclear pore protein NSP1</fullName>
    </alternativeName>
    <alternativeName>
        <fullName evidence="13">Nucleoskeletal-like protein</fullName>
    </alternativeName>
</protein>
<dbReference type="Gene3D" id="3.80.10.10">
    <property type="entry name" value="Ribonuclease Inhibitor"/>
    <property type="match status" value="1"/>
</dbReference>